<accession>A0A0E4CSQ0</accession>
<name>A0A0E4CSQ0_9STRE</name>
<dbReference type="OrthoDB" id="5174895at2"/>
<gene>
    <name evidence="9" type="ORF">BN1356_01234</name>
</gene>
<dbReference type="InterPro" id="IPR035906">
    <property type="entry name" value="MetI-like_sf"/>
</dbReference>
<dbReference type="PANTHER" id="PTHR43227">
    <property type="entry name" value="BLL4140 PROTEIN"/>
    <property type="match status" value="1"/>
</dbReference>
<feature type="transmembrane region" description="Helical" evidence="7">
    <location>
        <begin position="162"/>
        <end position="182"/>
    </location>
</feature>
<dbReference type="AlphaFoldDB" id="A0A0E4CSQ0"/>
<evidence type="ECO:0000256" key="1">
    <source>
        <dbReference type="ARBA" id="ARBA00004651"/>
    </source>
</evidence>
<dbReference type="CDD" id="cd06261">
    <property type="entry name" value="TM_PBP2"/>
    <property type="match status" value="1"/>
</dbReference>
<keyword evidence="6 7" id="KW-0472">Membrane</keyword>
<dbReference type="STRING" id="1608583.BN1356_01234"/>
<dbReference type="EMBL" id="CTEN01000002">
    <property type="protein sequence ID" value="CQR24881.1"/>
    <property type="molecule type" value="Genomic_DNA"/>
</dbReference>
<feature type="transmembrane region" description="Helical" evidence="7">
    <location>
        <begin position="268"/>
        <end position="289"/>
    </location>
</feature>
<evidence type="ECO:0000313" key="9">
    <source>
        <dbReference type="EMBL" id="CQR24881.1"/>
    </source>
</evidence>
<dbReference type="InterPro" id="IPR050809">
    <property type="entry name" value="UgpAE/MalFG_permease"/>
</dbReference>
<evidence type="ECO:0000259" key="8">
    <source>
        <dbReference type="PROSITE" id="PS50928"/>
    </source>
</evidence>
<reference evidence="10" key="1">
    <citation type="submission" date="2015-03" db="EMBL/GenBank/DDBJ databases">
        <authorList>
            <person name="Urmite Genomes"/>
        </authorList>
    </citation>
    <scope>NUCLEOTIDE SEQUENCE [LARGE SCALE GENOMIC DNA]</scope>
    <source>
        <strain evidence="10">FF10</strain>
    </source>
</reference>
<dbReference type="GO" id="GO:0055085">
    <property type="term" value="P:transmembrane transport"/>
    <property type="evidence" value="ECO:0007669"/>
    <property type="project" value="InterPro"/>
</dbReference>
<protein>
    <submittedName>
        <fullName evidence="9">Sugar ABC transporter permease</fullName>
    </submittedName>
</protein>
<evidence type="ECO:0000256" key="2">
    <source>
        <dbReference type="ARBA" id="ARBA00022448"/>
    </source>
</evidence>
<feature type="transmembrane region" description="Helical" evidence="7">
    <location>
        <begin position="214"/>
        <end position="234"/>
    </location>
</feature>
<sequence length="298" mass="33670">MNSVYKKWFAPFVLPAFILFGLVVLVPFIIGVLYSFSAWRGVYFAGGSNAFEAWVGFENYLRSFENENFRKAFIYTLKFTVMAVVAVNVVALAQALFLHGLGKMVGFFRATFFLPNLLGGLALGYIWLFIYENVFSKMLFGPNGSMPFDLLNNMTQDSGKNLIALLIMVTWQMSGYMMLIYITGLSNISDDLYEAADIDGANYWQKLRHVTFPMLMPSFTVVFFMVLSNCFKLLDPNVALTNGEFSTRMLALQILRVPKDTTNNYGMAQAQAVIFFIIIAVVSLTQVVITKRKEVEVQ</sequence>
<evidence type="ECO:0000256" key="3">
    <source>
        <dbReference type="ARBA" id="ARBA00022475"/>
    </source>
</evidence>
<feature type="transmembrane region" description="Helical" evidence="7">
    <location>
        <begin position="72"/>
        <end position="98"/>
    </location>
</feature>
<dbReference type="InterPro" id="IPR000515">
    <property type="entry name" value="MetI-like"/>
</dbReference>
<evidence type="ECO:0000256" key="7">
    <source>
        <dbReference type="RuleBase" id="RU363032"/>
    </source>
</evidence>
<evidence type="ECO:0000256" key="5">
    <source>
        <dbReference type="ARBA" id="ARBA00022989"/>
    </source>
</evidence>
<dbReference type="PANTHER" id="PTHR43227:SF11">
    <property type="entry name" value="BLL4140 PROTEIN"/>
    <property type="match status" value="1"/>
</dbReference>
<keyword evidence="10" id="KW-1185">Reference proteome</keyword>
<feature type="domain" description="ABC transmembrane type-1" evidence="8">
    <location>
        <begin position="73"/>
        <end position="286"/>
    </location>
</feature>
<dbReference type="Pfam" id="PF00528">
    <property type="entry name" value="BPD_transp_1"/>
    <property type="match status" value="1"/>
</dbReference>
<keyword evidence="4 7" id="KW-0812">Transmembrane</keyword>
<keyword evidence="5 7" id="KW-1133">Transmembrane helix</keyword>
<feature type="transmembrane region" description="Helical" evidence="7">
    <location>
        <begin position="12"/>
        <end position="36"/>
    </location>
</feature>
<proteinExistence type="inferred from homology"/>
<dbReference type="SUPFAM" id="SSF161098">
    <property type="entry name" value="MetI-like"/>
    <property type="match status" value="1"/>
</dbReference>
<dbReference type="PROSITE" id="PS50928">
    <property type="entry name" value="ABC_TM1"/>
    <property type="match status" value="1"/>
</dbReference>
<comment type="subcellular location">
    <subcellularLocation>
        <location evidence="1 7">Cell membrane</location>
        <topology evidence="1 7">Multi-pass membrane protein</topology>
    </subcellularLocation>
</comment>
<dbReference type="Gene3D" id="1.10.3720.10">
    <property type="entry name" value="MetI-like"/>
    <property type="match status" value="1"/>
</dbReference>
<keyword evidence="2 7" id="KW-0813">Transport</keyword>
<evidence type="ECO:0000256" key="4">
    <source>
        <dbReference type="ARBA" id="ARBA00022692"/>
    </source>
</evidence>
<evidence type="ECO:0000313" key="10">
    <source>
        <dbReference type="Proteomes" id="UP000198604"/>
    </source>
</evidence>
<dbReference type="Proteomes" id="UP000198604">
    <property type="component" value="Unassembled WGS sequence"/>
</dbReference>
<dbReference type="GO" id="GO:0005886">
    <property type="term" value="C:plasma membrane"/>
    <property type="evidence" value="ECO:0007669"/>
    <property type="project" value="UniProtKB-SubCell"/>
</dbReference>
<keyword evidence="3" id="KW-1003">Cell membrane</keyword>
<dbReference type="RefSeq" id="WP_093650472.1">
    <property type="nucleotide sequence ID" value="NZ_CTEN01000002.1"/>
</dbReference>
<feature type="transmembrane region" description="Helical" evidence="7">
    <location>
        <begin position="110"/>
        <end position="130"/>
    </location>
</feature>
<evidence type="ECO:0000256" key="6">
    <source>
        <dbReference type="ARBA" id="ARBA00023136"/>
    </source>
</evidence>
<comment type="similarity">
    <text evidence="7">Belongs to the binding-protein-dependent transport system permease family.</text>
</comment>
<organism evidence="9 10">
    <name type="scientific">Streptococcus varani</name>
    <dbReference type="NCBI Taxonomy" id="1608583"/>
    <lineage>
        <taxon>Bacteria</taxon>
        <taxon>Bacillati</taxon>
        <taxon>Bacillota</taxon>
        <taxon>Bacilli</taxon>
        <taxon>Lactobacillales</taxon>
        <taxon>Streptococcaceae</taxon>
        <taxon>Streptococcus</taxon>
    </lineage>
</organism>